<dbReference type="OrthoDB" id="2004495at2759"/>
<dbReference type="PANTHER" id="PTHR31645:SF20">
    <property type="entry name" value="METAL-NICOTIANAMINE TRANSPORTER YSL7"/>
    <property type="match status" value="1"/>
</dbReference>
<keyword evidence="1" id="KW-0812">Transmembrane</keyword>
<dbReference type="Proteomes" id="UP000824120">
    <property type="component" value="Chromosome 5"/>
</dbReference>
<evidence type="ECO:0000256" key="1">
    <source>
        <dbReference type="SAM" id="Phobius"/>
    </source>
</evidence>
<dbReference type="InterPro" id="IPR045035">
    <property type="entry name" value="YSL-like"/>
</dbReference>
<protein>
    <submittedName>
        <fullName evidence="2">Uncharacterized protein</fullName>
    </submittedName>
</protein>
<proteinExistence type="predicted"/>
<dbReference type="GO" id="GO:0016020">
    <property type="term" value="C:membrane"/>
    <property type="evidence" value="ECO:0007669"/>
    <property type="project" value="TreeGrafter"/>
</dbReference>
<dbReference type="AlphaFoldDB" id="A0A9J5Z4H9"/>
<dbReference type="GO" id="GO:0035673">
    <property type="term" value="F:oligopeptide transmembrane transporter activity"/>
    <property type="evidence" value="ECO:0007669"/>
    <property type="project" value="InterPro"/>
</dbReference>
<keyword evidence="3" id="KW-1185">Reference proteome</keyword>
<keyword evidence="1" id="KW-1133">Transmembrane helix</keyword>
<reference evidence="2 3" key="1">
    <citation type="submission" date="2020-09" db="EMBL/GenBank/DDBJ databases">
        <title>De no assembly of potato wild relative species, Solanum commersonii.</title>
        <authorList>
            <person name="Cho K."/>
        </authorList>
    </citation>
    <scope>NUCLEOTIDE SEQUENCE [LARGE SCALE GENOMIC DNA]</scope>
    <source>
        <strain evidence="2">LZ3.2</strain>
        <tissue evidence="2">Leaf</tissue>
    </source>
</reference>
<comment type="caution">
    <text evidence="2">The sequence shown here is derived from an EMBL/GenBank/DDBJ whole genome shotgun (WGS) entry which is preliminary data.</text>
</comment>
<name>A0A9J5Z4H9_SOLCO</name>
<dbReference type="PANTHER" id="PTHR31645">
    <property type="entry name" value="OLIGOPEPTIDE TRANSPORTER YGL114W-RELATED"/>
    <property type="match status" value="1"/>
</dbReference>
<organism evidence="2 3">
    <name type="scientific">Solanum commersonii</name>
    <name type="common">Commerson's wild potato</name>
    <name type="synonym">Commerson's nightshade</name>
    <dbReference type="NCBI Taxonomy" id="4109"/>
    <lineage>
        <taxon>Eukaryota</taxon>
        <taxon>Viridiplantae</taxon>
        <taxon>Streptophyta</taxon>
        <taxon>Embryophyta</taxon>
        <taxon>Tracheophyta</taxon>
        <taxon>Spermatophyta</taxon>
        <taxon>Magnoliopsida</taxon>
        <taxon>eudicotyledons</taxon>
        <taxon>Gunneridae</taxon>
        <taxon>Pentapetalae</taxon>
        <taxon>asterids</taxon>
        <taxon>lamiids</taxon>
        <taxon>Solanales</taxon>
        <taxon>Solanaceae</taxon>
        <taxon>Solanoideae</taxon>
        <taxon>Solaneae</taxon>
        <taxon>Solanum</taxon>
    </lineage>
</organism>
<feature type="transmembrane region" description="Helical" evidence="1">
    <location>
        <begin position="27"/>
        <end position="51"/>
    </location>
</feature>
<evidence type="ECO:0000313" key="3">
    <source>
        <dbReference type="Proteomes" id="UP000824120"/>
    </source>
</evidence>
<sequence length="75" mass="8633">MIESKETRRYSAHLSATSLYGIQGYRVFIAIAMMLGDGFFHFAYMLVVTILSFTKRTSAPQNDFEEEEVDDDEKI</sequence>
<dbReference type="EMBL" id="JACXVP010000005">
    <property type="protein sequence ID" value="KAG5606799.1"/>
    <property type="molecule type" value="Genomic_DNA"/>
</dbReference>
<evidence type="ECO:0000313" key="2">
    <source>
        <dbReference type="EMBL" id="KAG5606799.1"/>
    </source>
</evidence>
<accession>A0A9J5Z4H9</accession>
<gene>
    <name evidence="2" type="ORF">H5410_028291</name>
</gene>
<keyword evidence="1" id="KW-0472">Membrane</keyword>